<feature type="region of interest" description="Disordered" evidence="3">
    <location>
        <begin position="206"/>
        <end position="227"/>
    </location>
</feature>
<accession>A0A9P6ALM6</accession>
<evidence type="ECO:0000256" key="2">
    <source>
        <dbReference type="ARBA" id="ARBA00022801"/>
    </source>
</evidence>
<dbReference type="InterPro" id="IPR051281">
    <property type="entry name" value="Dual-spec_lipid-protein_phosph"/>
</dbReference>
<dbReference type="GO" id="GO:0043491">
    <property type="term" value="P:phosphatidylinositol 3-kinase/protein kinase B signal transduction"/>
    <property type="evidence" value="ECO:0007669"/>
    <property type="project" value="TreeGrafter"/>
</dbReference>
<evidence type="ECO:0000313" key="7">
    <source>
        <dbReference type="Proteomes" id="UP000886523"/>
    </source>
</evidence>
<evidence type="ECO:0000256" key="3">
    <source>
        <dbReference type="SAM" id="MobiDB-lite"/>
    </source>
</evidence>
<comment type="caution">
    <text evidence="6">The sequence shown here is derived from an EMBL/GenBank/DDBJ whole genome shotgun (WGS) entry which is preliminary data.</text>
</comment>
<keyword evidence="7" id="KW-1185">Reference proteome</keyword>
<dbReference type="Proteomes" id="UP000886523">
    <property type="component" value="Unassembled WGS sequence"/>
</dbReference>
<dbReference type="GO" id="GO:0051896">
    <property type="term" value="P:regulation of phosphatidylinositol 3-kinase/protein kinase B signal transduction"/>
    <property type="evidence" value="ECO:0007669"/>
    <property type="project" value="TreeGrafter"/>
</dbReference>
<dbReference type="GO" id="GO:0016314">
    <property type="term" value="F:phosphatidylinositol-3,4,5-trisphosphate 3-phosphatase activity"/>
    <property type="evidence" value="ECO:0007669"/>
    <property type="project" value="UniProtKB-EC"/>
</dbReference>
<feature type="domain" description="Phosphatase tensin-type" evidence="5">
    <location>
        <begin position="16"/>
        <end position="315"/>
    </location>
</feature>
<dbReference type="InterPro" id="IPR029021">
    <property type="entry name" value="Prot-tyrosine_phosphatase-like"/>
</dbReference>
<dbReference type="EC" id="3.1.3.67" evidence="1"/>
<dbReference type="PANTHER" id="PTHR12305:SF81">
    <property type="entry name" value="PHOSPHATIDYLINOSITOL 3,4,5-TRISPHOSPHATE 3-PHOSPHATASE AND DUAL-SPECIFICITY PROTEIN PHOSPHATASE PTEN"/>
    <property type="match status" value="1"/>
</dbReference>
<gene>
    <name evidence="6" type="ORF">BS47DRAFT_1377776</name>
</gene>
<dbReference type="GO" id="GO:0005886">
    <property type="term" value="C:plasma membrane"/>
    <property type="evidence" value="ECO:0007669"/>
    <property type="project" value="TreeGrafter"/>
</dbReference>
<dbReference type="InterPro" id="IPR000387">
    <property type="entry name" value="Tyr_Pase_dom"/>
</dbReference>
<dbReference type="PROSITE" id="PS50056">
    <property type="entry name" value="TYR_PHOSPHATASE_2"/>
    <property type="match status" value="1"/>
</dbReference>
<sequence>MSTLARRIVSGTKARFKDDELDVELDLVYLTDRVIIMGYPADGIEAFYRNSRHDIKRFLEHRHGANYWIFNFCPIKENSYPADFFRGHVSRYPFPDHYAPPLEMDLWIRGDPEHVIVLHCKAGKGRSGTLACSYLLSLKELPSGPRLERNQSKKELANARAEEMLSAIATQAEDEFETVEQPISISLKTLMGLGAVGRSRATTSMRSWISDGRRSAKRSSPRVQPLPDRARVELDLGMLLPTSTSTTSTTPPINSNASESIPDSTSVIALDRVLAFHTARRMKRPGKKERTPKRGVSIPSQRRFLSYWSQLVSNVSPRGFWAQTPASVQRVRLREIKVRMQHFGGPKAAAVKVINKVLSRSAKKDQLRSSEKRYSNIWISLSQYNDELVDTLEQWEKYTRDDSDISRRKSGTDSLPQDKDGKYGVEKLFDTGKWDSGKMVRSFSRLGAASSSDVLESTEGSMRIFTHVLHPLPHAEWINISREVSEPNPTPLDGDSGPGDSASMISEGEDAKISQSEVDDEGIVIDANREIRAKLYMGQISMGWFWFVPTFHMPPFPGSGARSPESELVHLKLKKADVDFPLGAGSYILDIDASLQWVT</sequence>
<evidence type="ECO:0000313" key="6">
    <source>
        <dbReference type="EMBL" id="KAF9508144.1"/>
    </source>
</evidence>
<feature type="compositionally biased region" description="Low complexity" evidence="3">
    <location>
        <begin position="242"/>
        <end position="252"/>
    </location>
</feature>
<dbReference type="GO" id="GO:0005829">
    <property type="term" value="C:cytosol"/>
    <property type="evidence" value="ECO:0007669"/>
    <property type="project" value="TreeGrafter"/>
</dbReference>
<evidence type="ECO:0000259" key="5">
    <source>
        <dbReference type="PROSITE" id="PS51181"/>
    </source>
</evidence>
<dbReference type="AlphaFoldDB" id="A0A9P6ALM6"/>
<dbReference type="PANTHER" id="PTHR12305">
    <property type="entry name" value="PHOSPHATASE WITH HOMOLOGY TO TENSIN"/>
    <property type="match status" value="1"/>
</dbReference>
<evidence type="ECO:0000259" key="4">
    <source>
        <dbReference type="PROSITE" id="PS50056"/>
    </source>
</evidence>
<reference evidence="6" key="1">
    <citation type="journal article" date="2020" name="Nat. Commun.">
        <title>Large-scale genome sequencing of mycorrhizal fungi provides insights into the early evolution of symbiotic traits.</title>
        <authorList>
            <person name="Miyauchi S."/>
            <person name="Kiss E."/>
            <person name="Kuo A."/>
            <person name="Drula E."/>
            <person name="Kohler A."/>
            <person name="Sanchez-Garcia M."/>
            <person name="Morin E."/>
            <person name="Andreopoulos B."/>
            <person name="Barry K.W."/>
            <person name="Bonito G."/>
            <person name="Buee M."/>
            <person name="Carver A."/>
            <person name="Chen C."/>
            <person name="Cichocki N."/>
            <person name="Clum A."/>
            <person name="Culley D."/>
            <person name="Crous P.W."/>
            <person name="Fauchery L."/>
            <person name="Girlanda M."/>
            <person name="Hayes R.D."/>
            <person name="Keri Z."/>
            <person name="LaButti K."/>
            <person name="Lipzen A."/>
            <person name="Lombard V."/>
            <person name="Magnuson J."/>
            <person name="Maillard F."/>
            <person name="Murat C."/>
            <person name="Nolan M."/>
            <person name="Ohm R.A."/>
            <person name="Pangilinan J."/>
            <person name="Pereira M.F."/>
            <person name="Perotto S."/>
            <person name="Peter M."/>
            <person name="Pfister S."/>
            <person name="Riley R."/>
            <person name="Sitrit Y."/>
            <person name="Stielow J.B."/>
            <person name="Szollosi G."/>
            <person name="Zifcakova L."/>
            <person name="Stursova M."/>
            <person name="Spatafora J.W."/>
            <person name="Tedersoo L."/>
            <person name="Vaario L.M."/>
            <person name="Yamada A."/>
            <person name="Yan M."/>
            <person name="Wang P."/>
            <person name="Xu J."/>
            <person name="Bruns T."/>
            <person name="Baldrian P."/>
            <person name="Vilgalys R."/>
            <person name="Dunand C."/>
            <person name="Henrissat B."/>
            <person name="Grigoriev I.V."/>
            <person name="Hibbett D."/>
            <person name="Nagy L.G."/>
            <person name="Martin F.M."/>
        </authorList>
    </citation>
    <scope>NUCLEOTIDE SEQUENCE</scope>
    <source>
        <strain evidence="6">UP504</strain>
    </source>
</reference>
<protein>
    <recommendedName>
        <fullName evidence="1">phosphatidylinositol-3,4,5-trisphosphate 3-phosphatase</fullName>
        <ecNumber evidence="1">3.1.3.67</ecNumber>
    </recommendedName>
</protein>
<feature type="domain" description="Tyrosine specific protein phosphatases" evidence="4">
    <location>
        <begin position="109"/>
        <end position="160"/>
    </location>
</feature>
<organism evidence="6 7">
    <name type="scientific">Hydnum rufescens UP504</name>
    <dbReference type="NCBI Taxonomy" id="1448309"/>
    <lineage>
        <taxon>Eukaryota</taxon>
        <taxon>Fungi</taxon>
        <taxon>Dikarya</taxon>
        <taxon>Basidiomycota</taxon>
        <taxon>Agaricomycotina</taxon>
        <taxon>Agaricomycetes</taxon>
        <taxon>Cantharellales</taxon>
        <taxon>Hydnaceae</taxon>
        <taxon>Hydnum</taxon>
    </lineage>
</organism>
<dbReference type="PROSITE" id="PS51181">
    <property type="entry name" value="PPASE_TENSIN"/>
    <property type="match status" value="1"/>
</dbReference>
<dbReference type="EMBL" id="MU129064">
    <property type="protein sequence ID" value="KAF9508144.1"/>
    <property type="molecule type" value="Genomic_DNA"/>
</dbReference>
<dbReference type="GO" id="GO:0004725">
    <property type="term" value="F:protein tyrosine phosphatase activity"/>
    <property type="evidence" value="ECO:0007669"/>
    <property type="project" value="TreeGrafter"/>
</dbReference>
<proteinExistence type="predicted"/>
<dbReference type="InterPro" id="IPR016130">
    <property type="entry name" value="Tyr_Pase_AS"/>
</dbReference>
<feature type="region of interest" description="Disordered" evidence="3">
    <location>
        <begin position="400"/>
        <end position="422"/>
    </location>
</feature>
<name>A0A9P6ALM6_9AGAM</name>
<evidence type="ECO:0000256" key="1">
    <source>
        <dbReference type="ARBA" id="ARBA00013015"/>
    </source>
</evidence>
<dbReference type="SUPFAM" id="SSF52799">
    <property type="entry name" value="(Phosphotyrosine protein) phosphatases II"/>
    <property type="match status" value="1"/>
</dbReference>
<dbReference type="GO" id="GO:0046856">
    <property type="term" value="P:phosphatidylinositol dephosphorylation"/>
    <property type="evidence" value="ECO:0007669"/>
    <property type="project" value="TreeGrafter"/>
</dbReference>
<dbReference type="OrthoDB" id="5632at2759"/>
<dbReference type="GO" id="GO:0042995">
    <property type="term" value="C:cell projection"/>
    <property type="evidence" value="ECO:0007669"/>
    <property type="project" value="TreeGrafter"/>
</dbReference>
<dbReference type="GO" id="GO:0048870">
    <property type="term" value="P:cell motility"/>
    <property type="evidence" value="ECO:0007669"/>
    <property type="project" value="TreeGrafter"/>
</dbReference>
<feature type="region of interest" description="Disordered" evidence="3">
    <location>
        <begin position="484"/>
        <end position="517"/>
    </location>
</feature>
<feature type="region of interest" description="Disordered" evidence="3">
    <location>
        <begin position="242"/>
        <end position="261"/>
    </location>
</feature>
<dbReference type="PROSITE" id="PS00383">
    <property type="entry name" value="TYR_PHOSPHATASE_1"/>
    <property type="match status" value="1"/>
</dbReference>
<dbReference type="InterPro" id="IPR029023">
    <property type="entry name" value="Tensin_phosphatase"/>
</dbReference>
<dbReference type="GO" id="GO:0005634">
    <property type="term" value="C:nucleus"/>
    <property type="evidence" value="ECO:0007669"/>
    <property type="project" value="TreeGrafter"/>
</dbReference>
<dbReference type="Gene3D" id="3.90.190.10">
    <property type="entry name" value="Protein tyrosine phosphatase superfamily"/>
    <property type="match status" value="1"/>
</dbReference>
<keyword evidence="2" id="KW-0378">Hydrolase</keyword>